<sequence>MEEDTTSKPPMANVSKIPGEENDLQHVAKCKRSPGESNLPTMTSIKLPSGQPCKPSDPVSANMGQATVEYRYLHDRTLWGTIRPGTYDEPACVIFADLTVSMPENAQLQNVTVTVTLQDDMHVHRRAVPWVHRVFPIGCAHCMYGSDFSSLHFSSHGPTALGYADPSPTGNKHDRGPRWTLRTDKYESLGALMWNNLKMSLDYSAVPTKGYRHVIHTAFVVEHYANTFVINTKIAATPMSTLDRVKNKLSGAHKADNTAITRFEFPDDAWSGYADRFPLDLEGICRNIAQGMEHVNMRSRPKWQPQPGFPVEEFLASIGDTKEAGEDAESGSISSDSDDNVDGGKGKAVKMIKGKI</sequence>
<dbReference type="AlphaFoldDB" id="A0AAE0XAI1"/>
<feature type="region of interest" description="Disordered" evidence="1">
    <location>
        <begin position="1"/>
        <end position="59"/>
    </location>
</feature>
<organism evidence="2 3">
    <name type="scientific">Podospora appendiculata</name>
    <dbReference type="NCBI Taxonomy" id="314037"/>
    <lineage>
        <taxon>Eukaryota</taxon>
        <taxon>Fungi</taxon>
        <taxon>Dikarya</taxon>
        <taxon>Ascomycota</taxon>
        <taxon>Pezizomycotina</taxon>
        <taxon>Sordariomycetes</taxon>
        <taxon>Sordariomycetidae</taxon>
        <taxon>Sordariales</taxon>
        <taxon>Podosporaceae</taxon>
        <taxon>Podospora</taxon>
    </lineage>
</organism>
<feature type="compositionally biased region" description="Polar residues" evidence="1">
    <location>
        <begin position="35"/>
        <end position="46"/>
    </location>
</feature>
<comment type="caution">
    <text evidence="2">The sequence shown here is derived from an EMBL/GenBank/DDBJ whole genome shotgun (WGS) entry which is preliminary data.</text>
</comment>
<feature type="compositionally biased region" description="Basic residues" evidence="1">
    <location>
        <begin position="347"/>
        <end position="356"/>
    </location>
</feature>
<name>A0AAE0XAI1_9PEZI</name>
<dbReference type="EMBL" id="JAULSO010000002">
    <property type="protein sequence ID" value="KAK3689023.1"/>
    <property type="molecule type" value="Genomic_DNA"/>
</dbReference>
<keyword evidence="3" id="KW-1185">Reference proteome</keyword>
<proteinExistence type="predicted"/>
<dbReference type="Proteomes" id="UP001270362">
    <property type="component" value="Unassembled WGS sequence"/>
</dbReference>
<reference evidence="2" key="1">
    <citation type="journal article" date="2023" name="Mol. Phylogenet. Evol.">
        <title>Genome-scale phylogeny and comparative genomics of the fungal order Sordariales.</title>
        <authorList>
            <person name="Hensen N."/>
            <person name="Bonometti L."/>
            <person name="Westerberg I."/>
            <person name="Brannstrom I.O."/>
            <person name="Guillou S."/>
            <person name="Cros-Aarteil S."/>
            <person name="Calhoun S."/>
            <person name="Haridas S."/>
            <person name="Kuo A."/>
            <person name="Mondo S."/>
            <person name="Pangilinan J."/>
            <person name="Riley R."/>
            <person name="LaButti K."/>
            <person name="Andreopoulos B."/>
            <person name="Lipzen A."/>
            <person name="Chen C."/>
            <person name="Yan M."/>
            <person name="Daum C."/>
            <person name="Ng V."/>
            <person name="Clum A."/>
            <person name="Steindorff A."/>
            <person name="Ohm R.A."/>
            <person name="Martin F."/>
            <person name="Silar P."/>
            <person name="Natvig D.O."/>
            <person name="Lalanne C."/>
            <person name="Gautier V."/>
            <person name="Ament-Velasquez S.L."/>
            <person name="Kruys A."/>
            <person name="Hutchinson M.I."/>
            <person name="Powell A.J."/>
            <person name="Barry K."/>
            <person name="Miller A.N."/>
            <person name="Grigoriev I.V."/>
            <person name="Debuchy R."/>
            <person name="Gladieux P."/>
            <person name="Hiltunen Thoren M."/>
            <person name="Johannesson H."/>
        </authorList>
    </citation>
    <scope>NUCLEOTIDE SEQUENCE</scope>
    <source>
        <strain evidence="2">CBS 314.62</strain>
    </source>
</reference>
<reference evidence="2" key="2">
    <citation type="submission" date="2023-06" db="EMBL/GenBank/DDBJ databases">
        <authorList>
            <consortium name="Lawrence Berkeley National Laboratory"/>
            <person name="Haridas S."/>
            <person name="Hensen N."/>
            <person name="Bonometti L."/>
            <person name="Westerberg I."/>
            <person name="Brannstrom I.O."/>
            <person name="Guillou S."/>
            <person name="Cros-Aarteil S."/>
            <person name="Calhoun S."/>
            <person name="Kuo A."/>
            <person name="Mondo S."/>
            <person name="Pangilinan J."/>
            <person name="Riley R."/>
            <person name="Labutti K."/>
            <person name="Andreopoulos B."/>
            <person name="Lipzen A."/>
            <person name="Chen C."/>
            <person name="Yanf M."/>
            <person name="Daum C."/>
            <person name="Ng V."/>
            <person name="Clum A."/>
            <person name="Steindorff A."/>
            <person name="Ohm R."/>
            <person name="Martin F."/>
            <person name="Silar P."/>
            <person name="Natvig D."/>
            <person name="Lalanne C."/>
            <person name="Gautier V."/>
            <person name="Ament-Velasquez S.L."/>
            <person name="Kruys A."/>
            <person name="Hutchinson M.I."/>
            <person name="Powell A.J."/>
            <person name="Barry K."/>
            <person name="Miller A.N."/>
            <person name="Grigoriev I.V."/>
            <person name="Debuchy R."/>
            <person name="Gladieux P."/>
            <person name="Thoren M.H."/>
            <person name="Johannesson H."/>
        </authorList>
    </citation>
    <scope>NUCLEOTIDE SEQUENCE</scope>
    <source>
        <strain evidence="2">CBS 314.62</strain>
    </source>
</reference>
<evidence type="ECO:0000313" key="3">
    <source>
        <dbReference type="Proteomes" id="UP001270362"/>
    </source>
</evidence>
<evidence type="ECO:0000313" key="2">
    <source>
        <dbReference type="EMBL" id="KAK3689023.1"/>
    </source>
</evidence>
<feature type="region of interest" description="Disordered" evidence="1">
    <location>
        <begin position="314"/>
        <end position="356"/>
    </location>
</feature>
<protein>
    <submittedName>
        <fullName evidence="2">Uncharacterized protein</fullName>
    </submittedName>
</protein>
<accession>A0AAE0XAI1</accession>
<gene>
    <name evidence="2" type="ORF">B0T22DRAFT_460763</name>
</gene>
<evidence type="ECO:0000256" key="1">
    <source>
        <dbReference type="SAM" id="MobiDB-lite"/>
    </source>
</evidence>